<keyword evidence="3" id="KW-0732">Signal</keyword>
<organism evidence="8 9">
    <name type="scientific">Pegethrix bostrychoides GSE-TBD4-15B</name>
    <dbReference type="NCBI Taxonomy" id="2839662"/>
    <lineage>
        <taxon>Bacteria</taxon>
        <taxon>Bacillati</taxon>
        <taxon>Cyanobacteriota</taxon>
        <taxon>Cyanophyceae</taxon>
        <taxon>Oculatellales</taxon>
        <taxon>Oculatellaceae</taxon>
        <taxon>Pegethrix</taxon>
    </lineage>
</organism>
<evidence type="ECO:0000256" key="2">
    <source>
        <dbReference type="ARBA" id="ARBA00012247"/>
    </source>
</evidence>
<dbReference type="PANTHER" id="PTHR43620">
    <property type="entry name" value="GLYCEROPHOSPHORYL DIESTER PHOSPHODIESTERASE"/>
    <property type="match status" value="1"/>
</dbReference>
<dbReference type="EMBL" id="JAHHHV010000089">
    <property type="protein sequence ID" value="MBW4468446.1"/>
    <property type="molecule type" value="Genomic_DNA"/>
</dbReference>
<evidence type="ECO:0000256" key="1">
    <source>
        <dbReference type="ARBA" id="ARBA00007277"/>
    </source>
</evidence>
<dbReference type="PANTHER" id="PTHR43620:SF7">
    <property type="entry name" value="GLYCEROPHOSPHODIESTER PHOSPHODIESTERASE GDPD5-RELATED"/>
    <property type="match status" value="1"/>
</dbReference>
<dbReference type="Proteomes" id="UP000707356">
    <property type="component" value="Unassembled WGS sequence"/>
</dbReference>
<dbReference type="EC" id="3.1.4.46" evidence="2"/>
<comment type="similarity">
    <text evidence="1">Belongs to the glycerophosphoryl diester phosphodiesterase family.</text>
</comment>
<dbReference type="Pfam" id="PF03009">
    <property type="entry name" value="GDPD"/>
    <property type="match status" value="1"/>
</dbReference>
<comment type="catalytic activity">
    <reaction evidence="6">
        <text>a sn-glycero-3-phosphodiester + H2O = an alcohol + sn-glycerol 3-phosphate + H(+)</text>
        <dbReference type="Rhea" id="RHEA:12969"/>
        <dbReference type="ChEBI" id="CHEBI:15377"/>
        <dbReference type="ChEBI" id="CHEBI:15378"/>
        <dbReference type="ChEBI" id="CHEBI:30879"/>
        <dbReference type="ChEBI" id="CHEBI:57597"/>
        <dbReference type="ChEBI" id="CHEBI:83408"/>
        <dbReference type="EC" id="3.1.4.46"/>
    </reaction>
</comment>
<dbReference type="InterPro" id="IPR017946">
    <property type="entry name" value="PLC-like_Pdiesterase_TIM-brl"/>
</dbReference>
<evidence type="ECO:0000256" key="3">
    <source>
        <dbReference type="ARBA" id="ARBA00022729"/>
    </source>
</evidence>
<dbReference type="InterPro" id="IPR030395">
    <property type="entry name" value="GP_PDE_dom"/>
</dbReference>
<feature type="domain" description="GP-PDE" evidence="7">
    <location>
        <begin position="185"/>
        <end position="530"/>
    </location>
</feature>
<name>A0A951PEX3_9CYAN</name>
<evidence type="ECO:0000259" key="7">
    <source>
        <dbReference type="PROSITE" id="PS51704"/>
    </source>
</evidence>
<evidence type="ECO:0000256" key="4">
    <source>
        <dbReference type="ARBA" id="ARBA00022798"/>
    </source>
</evidence>
<dbReference type="CDD" id="cd08602">
    <property type="entry name" value="GDPD_ScGlpQ1_like"/>
    <property type="match status" value="1"/>
</dbReference>
<evidence type="ECO:0000313" key="8">
    <source>
        <dbReference type="EMBL" id="MBW4468446.1"/>
    </source>
</evidence>
<dbReference type="PROSITE" id="PS51704">
    <property type="entry name" value="GP_PDE"/>
    <property type="match status" value="1"/>
</dbReference>
<proteinExistence type="inferred from homology"/>
<keyword evidence="5" id="KW-0378">Hydrolase</keyword>
<keyword evidence="4" id="KW-0319">Glycerol metabolism</keyword>
<dbReference type="Gene3D" id="3.20.20.190">
    <property type="entry name" value="Phosphatidylinositol (PI) phosphodiesterase"/>
    <property type="match status" value="1"/>
</dbReference>
<dbReference type="InterPro" id="IPR027372">
    <property type="entry name" value="Phytase-like_dom"/>
</dbReference>
<evidence type="ECO:0000313" key="9">
    <source>
        <dbReference type="Proteomes" id="UP000707356"/>
    </source>
</evidence>
<comment type="caution">
    <text evidence="8">The sequence shown here is derived from an EMBL/GenBank/DDBJ whole genome shotgun (WGS) entry which is preliminary data.</text>
</comment>
<reference evidence="8" key="2">
    <citation type="journal article" date="2022" name="Microbiol. Resour. Announc.">
        <title>Metagenome Sequencing to Explore Phylogenomics of Terrestrial Cyanobacteria.</title>
        <authorList>
            <person name="Ward R.D."/>
            <person name="Stajich J.E."/>
            <person name="Johansen J.R."/>
            <person name="Huntemann M."/>
            <person name="Clum A."/>
            <person name="Foster B."/>
            <person name="Foster B."/>
            <person name="Roux S."/>
            <person name="Palaniappan K."/>
            <person name="Varghese N."/>
            <person name="Mukherjee S."/>
            <person name="Reddy T.B.K."/>
            <person name="Daum C."/>
            <person name="Copeland A."/>
            <person name="Chen I.A."/>
            <person name="Ivanova N.N."/>
            <person name="Kyrpides N.C."/>
            <person name="Shapiro N."/>
            <person name="Eloe-Fadrosh E.A."/>
            <person name="Pietrasiak N."/>
        </authorList>
    </citation>
    <scope>NUCLEOTIDE SEQUENCE</scope>
    <source>
        <strain evidence="8">GSE-TBD4-15B</strain>
    </source>
</reference>
<sequence>MTETTLKGFAVLPADSFAPGPASGAGISANGRTGPFTQGQPIQGFSAVQFADDQTFWFMPDNGYGSKANSADFLLRIYRVDPHFRSNESGGSESGDGSVSVGDFIQLADPDNKIPFEITNGDTLERLLTGADFDIESFVLAPDGIWIGDEFGPYLLHFDTSGKLLEAPVATPNITNLKTLNGQPPIVIGHRGASGSRPEHTLASYELAIEQGADFIEPDLVSTQDGVLIARHENEISGTTDVASRPEFADRKTTKTIDGIEYTGWFTEDFTLAEIKTLRAIERLPFRNPFFNGEFEIPTFQEVIDLAKSKSLETGRTIGIYPETKHPTYHDSIGLSLEEPLVEILQENGLDQADSPVFIQSFEVGNLKELNQIIDVPLVQLLDAADIALDGTLIEIQPYDFVVSGDERTYGDIRSPEGLQEVATYADGIGPWKRMIVSVKGTDADGDGKADDINGDGAVNDADKMLTEPTMLVQDAHDAGLLVHPYTFRNEGLYLARDYNGDPEQEYRQFIQLGVDGYFTDFPATGHKVRNQAIQSEVKSPDNPDVLTGMALSNLGRSRGFEGLAINPDRTKIYPLLEGSVTGDPSNALRIYEYDLATAEFSDKLIGYYRLESPSNAIGDFTVINDNEYLVIERDNNQGLAAKFKKIYKVDFSQQDDKGYVEKQEVADLLNIQDPDDLSQDGSPTYQMPFQTIEDLLVIDSQTILVANDNNYPFSVGRPPAIDNNEIVVLGLSEPLDLDPRVGLAGLLDQASLMALAPSPMS</sequence>
<dbReference type="GO" id="GO:0006629">
    <property type="term" value="P:lipid metabolic process"/>
    <property type="evidence" value="ECO:0007669"/>
    <property type="project" value="InterPro"/>
</dbReference>
<dbReference type="GO" id="GO:0042597">
    <property type="term" value="C:periplasmic space"/>
    <property type="evidence" value="ECO:0007669"/>
    <property type="project" value="TreeGrafter"/>
</dbReference>
<dbReference type="GO" id="GO:0008889">
    <property type="term" value="F:glycerophosphodiester phosphodiesterase activity"/>
    <property type="evidence" value="ECO:0007669"/>
    <property type="project" value="UniProtKB-EC"/>
</dbReference>
<reference evidence="8" key="1">
    <citation type="submission" date="2021-05" db="EMBL/GenBank/DDBJ databases">
        <authorList>
            <person name="Pietrasiak N."/>
            <person name="Ward R."/>
            <person name="Stajich J.E."/>
            <person name="Kurbessoian T."/>
        </authorList>
    </citation>
    <scope>NUCLEOTIDE SEQUENCE</scope>
    <source>
        <strain evidence="8">GSE-TBD4-15B</strain>
    </source>
</reference>
<evidence type="ECO:0000256" key="5">
    <source>
        <dbReference type="ARBA" id="ARBA00022801"/>
    </source>
</evidence>
<dbReference type="Pfam" id="PF13449">
    <property type="entry name" value="Phytase-like"/>
    <property type="match status" value="1"/>
</dbReference>
<dbReference type="AlphaFoldDB" id="A0A951PEX3"/>
<evidence type="ECO:0000256" key="6">
    <source>
        <dbReference type="ARBA" id="ARBA00047512"/>
    </source>
</evidence>
<dbReference type="SUPFAM" id="SSF51695">
    <property type="entry name" value="PLC-like phosphodiesterases"/>
    <property type="match status" value="1"/>
</dbReference>
<accession>A0A951PEX3</accession>
<dbReference type="GO" id="GO:0006071">
    <property type="term" value="P:glycerol metabolic process"/>
    <property type="evidence" value="ECO:0007669"/>
    <property type="project" value="UniProtKB-KW"/>
</dbReference>
<gene>
    <name evidence="8" type="ORF">KME07_23715</name>
</gene>
<protein>
    <recommendedName>
        <fullName evidence="2">glycerophosphodiester phosphodiesterase</fullName>
        <ecNumber evidence="2">3.1.4.46</ecNumber>
    </recommendedName>
</protein>